<dbReference type="Proteomes" id="UP000176512">
    <property type="component" value="Unassembled WGS sequence"/>
</dbReference>
<sequence>MKYASSVIVSALCQFYEGASLHWIRRSLMLQHGVQPDHANIRRWIARYTRQAVMALGGVRPHVGDQWVVHETRVTTHTPGSKPVWLWDLMDTETRFLLATGFSVKRSALDFNALLDLATRRANAWPTVVLADVLLPEIESAQNRFEVRPSTNMVRRVLGILRDRNPVVQRLVSRNAAHLVVSGWAVHYNFFRVHPDLGAKTPAEAAGVESPLKTWANVVAI</sequence>
<evidence type="ECO:0000313" key="2">
    <source>
        <dbReference type="Proteomes" id="UP000176512"/>
    </source>
</evidence>
<proteinExistence type="predicted"/>
<accession>A0A1G1YTE4</accession>
<protein>
    <recommendedName>
        <fullName evidence="3">Integrase catalytic domain-containing protein</fullName>
    </recommendedName>
</protein>
<evidence type="ECO:0000313" key="1">
    <source>
        <dbReference type="EMBL" id="OGY55036.1"/>
    </source>
</evidence>
<organism evidence="1 2">
    <name type="scientific">Candidatus Buchananbacteria bacterium RIFCSPLOWO2_01_FULL_46_12</name>
    <dbReference type="NCBI Taxonomy" id="1797546"/>
    <lineage>
        <taxon>Bacteria</taxon>
        <taxon>Candidatus Buchananiibacteriota</taxon>
    </lineage>
</organism>
<dbReference type="AlphaFoldDB" id="A0A1G1YTE4"/>
<dbReference type="EMBL" id="MHIP01000018">
    <property type="protein sequence ID" value="OGY55036.1"/>
    <property type="molecule type" value="Genomic_DNA"/>
</dbReference>
<gene>
    <name evidence="1" type="ORF">A3A24_01335</name>
</gene>
<name>A0A1G1YTE4_9BACT</name>
<evidence type="ECO:0008006" key="3">
    <source>
        <dbReference type="Google" id="ProtNLM"/>
    </source>
</evidence>
<comment type="caution">
    <text evidence="1">The sequence shown here is derived from an EMBL/GenBank/DDBJ whole genome shotgun (WGS) entry which is preliminary data.</text>
</comment>
<reference evidence="1 2" key="1">
    <citation type="journal article" date="2016" name="Nat. Commun.">
        <title>Thousands of microbial genomes shed light on interconnected biogeochemical processes in an aquifer system.</title>
        <authorList>
            <person name="Anantharaman K."/>
            <person name="Brown C.T."/>
            <person name="Hug L.A."/>
            <person name="Sharon I."/>
            <person name="Castelle C.J."/>
            <person name="Probst A.J."/>
            <person name="Thomas B.C."/>
            <person name="Singh A."/>
            <person name="Wilkins M.J."/>
            <person name="Karaoz U."/>
            <person name="Brodie E.L."/>
            <person name="Williams K.H."/>
            <person name="Hubbard S.S."/>
            <person name="Banfield J.F."/>
        </authorList>
    </citation>
    <scope>NUCLEOTIDE SEQUENCE [LARGE SCALE GENOMIC DNA]</scope>
</reference>